<dbReference type="InterPro" id="IPR049730">
    <property type="entry name" value="SNF2/RAD54-like_C"/>
</dbReference>
<sequence length="2572" mass="292441">MSLNSLKEMMMLKPCSSSSSSQLHSQTETNSSLLTEIPSRKPPKSSICQQMLRLSQDYDFAKQQHVLPDVVLEENKEDDHEEEEIEESNNKLRGVIFKEDNDFGCGPYQPLILDHNVQVPASINCRLLEHQREGVKFLYNLYSRNLGGILGDDMGLGKTIQAIAFLSAVYGKDGDATSPKENEGVDKGPTLIICPSSVIQNWEDEFSKWSTFSVAIYHGANRDTVFDKIGTHGTEILITSFDTYRINENIMSQMNWEIVIIDEAHRLKNEKSKLYEACLAIKTRKRYGLTGTVMQNKIMELFNLFDLVVPGGLGTREHFRDYYDEPLKHGQRSSAPERFVQVAAERKKHLVSVLHKFLLRRTKEETIGHLMMGKEDNIVFCAMSDVQKRVYKRLLQLPDVQCLINKERPCSCGSPLKQVECCNRTVPDGVIWPYLHKDNPDGCDSCPYCIVLPCLTKLQQISNHLELIKPNPRDDTDKQQKDKVFASAVFGTDIDLVGGYTQNESFMGLSDVQHCGKMRALENLMSSWILHGDKILLFSYSVRMLDILEKLLIRKGYSFSRLDGSTPTSLRQSLVDDFNTSPSKQVFLISTRAGGLGLNLVSANRVVIFDPNWNPSHDLQAQDRSFRFGQKRHVEVFRLLAAGSLEELVYSRQIYKQQLANIAVSGKLEKRYFEGVQDCKEFRGELFGISNLFRDLSDKLFTSEILHKEGTQHEHKSETQCLPDIGMCFLPSQARNSFSLESSDTETNKRSAPVNEQLGIVYAHRNEDIISRERGCDVTHDVSTSTQIHSSLPDIPRKKQSTVGEKGNVVSLKTRKLKQYRYVARFMGMEVVEFSKWFLSASVAEREQVLRNYKRRKEKMPIHIVHELVSGVKGATAASGSTPRSNTKKDRTLPAKSDMQKVEVHPRNNKSSVKQRIITINDLARKDLVRGLPQLKFEKDHICSACQLVLRTPRQNGVVERRNRTLFEAARTMLIFFKALMFLWVEAVATTCYTQNRSLIHTHHNKTPYELVHAKKPDLTFFRVFGTLCYTTNDSEDFGKLQPTFDIGIFVGYALTRKGYRIYNKRTRRFMETIHVQFDKLTEPVAPVQLSTGPAPIPVSPTPAVLVLVNSAGTPSSTTIDQDAPSLTHSPSSSAFQSPSLLQGVAAESTIMEENPFAPVDNDPFVKVFASEPRFKASPSGDVSSSESTYVTQTHYHLRKWSKDHPLDNVIGNPSRQVSTRKQLATDALWCFYNSVLSKVKPKNFKSTITKDCWFQAMQDEIHEFDRLQARLVAKGYRQEEGINFEESFLPVAHIEAIRIFIANFASKNMIIYQMDVKTAFLNGELKEEVYISQPKGFVDPDHPTHVYRLKKALYGLKQAPRAWYDTLSRFLLNNKFSKDAVDLTLFTQQTDKHILLVQIYVDDIIFASIDPKACDTFSDEMSSKFQMSMMGQMSFFLGLQVSQNPEGIFINQSKFALKILKKFRMDSCNSVDTPMVDRLKLDEDPLGILVDQTRFRSMVGSLVYLTASRPDLVFTVCMYASAIALYCNNVQNSQSKHIDIRHHFIREEVENGVVELYFMTTDYQLADIFTKALPRERFEFLLPCLDANLLRDALETTPIDQAHQFVSPPSGDAIMDFVNQMGYTEVILFVSRMAVNNLYQPWRAILSMINQCLTSKTYAHDRPRYPVLQMLWGIITSTNVDYAELLWEEFVQAIQTFLTDKANLGSPTKKGRKDKPHVILYCRFTKIIICHLERIYNIHQRSSSLFHLAEEDFRLGNLKFVPKGKIDELFGMPIPDKLISNSIRNAPYYNAYLEMVAKHDQKMSAEKEGTKKTMSAKQPKSKPAVEKESKPAPAPKPKASKERPSKASADKPPKPKPAKEKSTKTTLPQPTGKAIREPVAEATRPLLVVEGKGKAIATEEQAAHSLLALHTPKKRSTMDQFVLQRRTPVNEEASIEPYAQAQDDTSVNIIRDSPSPDDAETKQIKAKLDQTLVELPSLDLHWSRKSWMKTRMDQTLEKARGALARLDPEPTHDEFMVDLYPKVQESLKFLADEHVMLEEPLSSFETISSMKNLDDAYTIWDQFINDKSTEDEPGKLNAELEVVSMVTIPIHQASSSIPPLSTPIIDLSPPKPASFTKAPIFTATTTTTTTILLLPPLPPQQSTSDFEVFTLELRYLPHKIDEAVHESVKEAVHIALQSPLRDRFRELPEADMKGIFHQRMFESGSYKSLPEHVAIHKALEASIERAQMDEFLAEKDKSRKRRRIDQDPPHPPPAWKKSDTREAPPSSSKQQSDPHAEQLVKDMLMPDTANVSDQEDTDSAHLLKIKQMPEWLKPIPDNKIPATPEPAWVIPSSHIPNDVNNWANALATTYQVPAENSLLEKTGDMQTFVHCKGSRRALSISKIKATRYLEFVLELLVPEHMWINERVEDFQCGIKSYQKQLNLTKPGWDAKGFEYKHDYTIIDSPSAVVFPVGNNEWKIMRFIEIYKFSDGTLTNIMEALDFRVKEYKVNRLNPGMNTLFWTDKDVARSKEFIHAIERRPEGSSKTWNALLVVAYEILTTDCFREPNEHFISVFSEDGNPARANIKQVLSR</sequence>
<name>A0A6L2J6U1_TANCI</name>
<dbReference type="GO" id="GO:0015074">
    <property type="term" value="P:DNA integration"/>
    <property type="evidence" value="ECO:0007669"/>
    <property type="project" value="InterPro"/>
</dbReference>
<dbReference type="InterPro" id="IPR050496">
    <property type="entry name" value="SNF2_RAD54_helicase_repair"/>
</dbReference>
<comment type="caution">
    <text evidence="8">The sequence shown here is derived from an EMBL/GenBank/DDBJ whole genome shotgun (WGS) entry which is preliminary data.</text>
</comment>
<feature type="region of interest" description="Disordered" evidence="4">
    <location>
        <begin position="1116"/>
        <end position="1138"/>
    </location>
</feature>
<evidence type="ECO:0000256" key="3">
    <source>
        <dbReference type="ARBA" id="ARBA00023242"/>
    </source>
</evidence>
<feature type="region of interest" description="Disordered" evidence="4">
    <location>
        <begin position="1"/>
        <end position="46"/>
    </location>
</feature>
<feature type="region of interest" description="Disordered" evidence="4">
    <location>
        <begin position="875"/>
        <end position="908"/>
    </location>
</feature>
<proteinExistence type="predicted"/>
<reference evidence="8" key="1">
    <citation type="journal article" date="2019" name="Sci. Rep.">
        <title>Draft genome of Tanacetum cinerariifolium, the natural source of mosquito coil.</title>
        <authorList>
            <person name="Yamashiro T."/>
            <person name="Shiraishi A."/>
            <person name="Satake H."/>
            <person name="Nakayama K."/>
        </authorList>
    </citation>
    <scope>NUCLEOTIDE SEQUENCE</scope>
</reference>
<dbReference type="SUPFAM" id="SSF52540">
    <property type="entry name" value="P-loop containing nucleoside triphosphate hydrolases"/>
    <property type="match status" value="2"/>
</dbReference>
<dbReference type="InterPro" id="IPR043502">
    <property type="entry name" value="DNA/RNA_pol_sf"/>
</dbReference>
<dbReference type="SUPFAM" id="SSF56672">
    <property type="entry name" value="DNA/RNA polymerases"/>
    <property type="match status" value="1"/>
</dbReference>
<feature type="compositionally biased region" description="Polar residues" evidence="4">
    <location>
        <begin position="1116"/>
        <end position="1129"/>
    </location>
</feature>
<dbReference type="PANTHER" id="PTHR45629">
    <property type="entry name" value="SNF2/RAD54 FAMILY MEMBER"/>
    <property type="match status" value="1"/>
</dbReference>
<feature type="domain" description="Helicase C-terminal" evidence="7">
    <location>
        <begin position="520"/>
        <end position="673"/>
    </location>
</feature>
<gene>
    <name evidence="8" type="ORF">Tci_004741</name>
</gene>
<protein>
    <submittedName>
        <fullName evidence="8">Switch 2</fullName>
    </submittedName>
</protein>
<dbReference type="Pfam" id="PF07727">
    <property type="entry name" value="RVT_2"/>
    <property type="match status" value="1"/>
</dbReference>
<evidence type="ECO:0000259" key="6">
    <source>
        <dbReference type="PROSITE" id="PS51192"/>
    </source>
</evidence>
<dbReference type="Pfam" id="PF00271">
    <property type="entry name" value="Helicase_C"/>
    <property type="match status" value="1"/>
</dbReference>
<dbReference type="SUPFAM" id="SSF53098">
    <property type="entry name" value="Ribonuclease H-like"/>
    <property type="match status" value="1"/>
</dbReference>
<dbReference type="GO" id="GO:0016787">
    <property type="term" value="F:hydrolase activity"/>
    <property type="evidence" value="ECO:0007669"/>
    <property type="project" value="UniProtKB-KW"/>
</dbReference>
<dbReference type="InterPro" id="IPR001650">
    <property type="entry name" value="Helicase_C-like"/>
</dbReference>
<feature type="compositionally biased region" description="Polar residues" evidence="4">
    <location>
        <begin position="22"/>
        <end position="34"/>
    </location>
</feature>
<evidence type="ECO:0000313" key="8">
    <source>
        <dbReference type="EMBL" id="GEU32763.1"/>
    </source>
</evidence>
<dbReference type="InterPro" id="IPR014001">
    <property type="entry name" value="Helicase_ATP-bd"/>
</dbReference>
<evidence type="ECO:0000256" key="4">
    <source>
        <dbReference type="SAM" id="MobiDB-lite"/>
    </source>
</evidence>
<dbReference type="GO" id="GO:0005524">
    <property type="term" value="F:ATP binding"/>
    <property type="evidence" value="ECO:0007669"/>
    <property type="project" value="InterPro"/>
</dbReference>
<dbReference type="InterPro" id="IPR036397">
    <property type="entry name" value="RNaseH_sf"/>
</dbReference>
<dbReference type="EMBL" id="BKCJ010000389">
    <property type="protein sequence ID" value="GEU32763.1"/>
    <property type="molecule type" value="Genomic_DNA"/>
</dbReference>
<dbReference type="Gene3D" id="3.40.50.300">
    <property type="entry name" value="P-loop containing nucleotide triphosphate hydrolases"/>
    <property type="match status" value="1"/>
</dbReference>
<dbReference type="InterPro" id="IPR013103">
    <property type="entry name" value="RVT_2"/>
</dbReference>
<feature type="region of interest" description="Disordered" evidence="4">
    <location>
        <begin position="2235"/>
        <end position="2277"/>
    </location>
</feature>
<dbReference type="InterPro" id="IPR038718">
    <property type="entry name" value="SNF2-like_sf"/>
</dbReference>
<feature type="domain" description="Integrase catalytic" evidence="5">
    <location>
        <begin position="953"/>
        <end position="1016"/>
    </location>
</feature>
<keyword evidence="2" id="KW-0378">Hydrolase</keyword>
<dbReference type="PANTHER" id="PTHR45629:SF7">
    <property type="entry name" value="DNA EXCISION REPAIR PROTEIN ERCC-6-RELATED"/>
    <property type="match status" value="1"/>
</dbReference>
<dbReference type="Pfam" id="PF00176">
    <property type="entry name" value="SNF2-rel_dom"/>
    <property type="match status" value="1"/>
</dbReference>
<dbReference type="FunFam" id="3.40.50.10810:FF:000019">
    <property type="entry name" value="DNA excision repair protein ERCC-6-like 2 isoform X1"/>
    <property type="match status" value="1"/>
</dbReference>
<dbReference type="InterPro" id="IPR057670">
    <property type="entry name" value="SH3_retrovirus"/>
</dbReference>
<feature type="compositionally biased region" description="Basic and acidic residues" evidence="4">
    <location>
        <begin position="887"/>
        <end position="906"/>
    </location>
</feature>
<dbReference type="InterPro" id="IPR027417">
    <property type="entry name" value="P-loop_NTPase"/>
</dbReference>
<dbReference type="GO" id="GO:0003676">
    <property type="term" value="F:nucleic acid binding"/>
    <property type="evidence" value="ECO:0007669"/>
    <property type="project" value="InterPro"/>
</dbReference>
<dbReference type="PROSITE" id="PS51192">
    <property type="entry name" value="HELICASE_ATP_BIND_1"/>
    <property type="match status" value="1"/>
</dbReference>
<dbReference type="PROSITE" id="PS50994">
    <property type="entry name" value="INTEGRASE"/>
    <property type="match status" value="1"/>
</dbReference>
<evidence type="ECO:0000259" key="5">
    <source>
        <dbReference type="PROSITE" id="PS50994"/>
    </source>
</evidence>
<evidence type="ECO:0000256" key="1">
    <source>
        <dbReference type="ARBA" id="ARBA00004123"/>
    </source>
</evidence>
<dbReference type="Gene3D" id="3.30.420.10">
    <property type="entry name" value="Ribonuclease H-like superfamily/Ribonuclease H"/>
    <property type="match status" value="1"/>
</dbReference>
<feature type="domain" description="Helicase ATP-binding" evidence="6">
    <location>
        <begin position="139"/>
        <end position="311"/>
    </location>
</feature>
<feature type="compositionally biased region" description="Basic and acidic residues" evidence="4">
    <location>
        <begin position="1840"/>
        <end position="1864"/>
    </location>
</feature>
<evidence type="ECO:0000259" key="7">
    <source>
        <dbReference type="PROSITE" id="PS51194"/>
    </source>
</evidence>
<dbReference type="SMART" id="SM00490">
    <property type="entry name" value="HELICc"/>
    <property type="match status" value="1"/>
</dbReference>
<organism evidence="8">
    <name type="scientific">Tanacetum cinerariifolium</name>
    <name type="common">Dalmatian daisy</name>
    <name type="synonym">Chrysanthemum cinerariifolium</name>
    <dbReference type="NCBI Taxonomy" id="118510"/>
    <lineage>
        <taxon>Eukaryota</taxon>
        <taxon>Viridiplantae</taxon>
        <taxon>Streptophyta</taxon>
        <taxon>Embryophyta</taxon>
        <taxon>Tracheophyta</taxon>
        <taxon>Spermatophyta</taxon>
        <taxon>Magnoliopsida</taxon>
        <taxon>eudicotyledons</taxon>
        <taxon>Gunneridae</taxon>
        <taxon>Pentapetalae</taxon>
        <taxon>asterids</taxon>
        <taxon>campanulids</taxon>
        <taxon>Asterales</taxon>
        <taxon>Asteraceae</taxon>
        <taxon>Asteroideae</taxon>
        <taxon>Anthemideae</taxon>
        <taxon>Anthemidinae</taxon>
        <taxon>Tanacetum</taxon>
    </lineage>
</organism>
<accession>A0A6L2J6U1</accession>
<dbReference type="InterPro" id="IPR012337">
    <property type="entry name" value="RNaseH-like_sf"/>
</dbReference>
<dbReference type="CDD" id="cd18793">
    <property type="entry name" value="SF2_C_SNF"/>
    <property type="match status" value="1"/>
</dbReference>
<keyword evidence="3" id="KW-0539">Nucleus</keyword>
<dbReference type="CDD" id="cd09272">
    <property type="entry name" value="RNase_HI_RT_Ty1"/>
    <property type="match status" value="1"/>
</dbReference>
<dbReference type="Gene3D" id="3.40.50.10810">
    <property type="entry name" value="Tandem AAA-ATPase domain"/>
    <property type="match status" value="1"/>
</dbReference>
<comment type="subcellular location">
    <subcellularLocation>
        <location evidence="1">Nucleus</location>
    </subcellularLocation>
</comment>
<dbReference type="InterPro" id="IPR000330">
    <property type="entry name" value="SNF2_N"/>
</dbReference>
<dbReference type="PROSITE" id="PS51194">
    <property type="entry name" value="HELICASE_CTER"/>
    <property type="match status" value="1"/>
</dbReference>
<dbReference type="SMART" id="SM00487">
    <property type="entry name" value="DEXDc"/>
    <property type="match status" value="1"/>
</dbReference>
<feature type="region of interest" description="Disordered" evidence="4">
    <location>
        <begin position="1804"/>
        <end position="1880"/>
    </location>
</feature>
<evidence type="ECO:0000256" key="2">
    <source>
        <dbReference type="ARBA" id="ARBA00022801"/>
    </source>
</evidence>
<dbReference type="GO" id="GO:0005634">
    <property type="term" value="C:nucleus"/>
    <property type="evidence" value="ECO:0007669"/>
    <property type="project" value="UniProtKB-SubCell"/>
</dbReference>
<dbReference type="Pfam" id="PF25597">
    <property type="entry name" value="SH3_retrovirus"/>
    <property type="match status" value="1"/>
</dbReference>
<dbReference type="InterPro" id="IPR001584">
    <property type="entry name" value="Integrase_cat-core"/>
</dbReference>